<evidence type="ECO:0000256" key="2">
    <source>
        <dbReference type="ARBA" id="ARBA00022527"/>
    </source>
</evidence>
<feature type="domain" description="Cyclic nucleotide-binding" evidence="12">
    <location>
        <begin position="155"/>
        <end position="270"/>
    </location>
</feature>
<keyword evidence="6" id="KW-0677">Repeat</keyword>
<reference evidence="14" key="1">
    <citation type="submission" date="2025-08" db="UniProtKB">
        <authorList>
            <consortium name="RefSeq"/>
        </authorList>
    </citation>
    <scope>IDENTIFICATION</scope>
    <source>
        <strain evidence="14">Ishihara</strain>
        <tissue evidence="14">Whole body</tissue>
    </source>
</reference>
<evidence type="ECO:0000256" key="10">
    <source>
        <dbReference type="ARBA" id="ARBA00023149"/>
    </source>
</evidence>
<name>A0A9J7J1E2_SPOLT</name>
<dbReference type="InterPro" id="IPR012198">
    <property type="entry name" value="cAMP_dep_PK_reg_su"/>
</dbReference>
<dbReference type="PROSITE" id="PS00889">
    <property type="entry name" value="CNMP_BINDING_2"/>
    <property type="match status" value="1"/>
</dbReference>
<dbReference type="PROSITE" id="PS00888">
    <property type="entry name" value="CNMP_BINDING_1"/>
    <property type="match status" value="2"/>
</dbReference>
<evidence type="ECO:0000256" key="8">
    <source>
        <dbReference type="ARBA" id="ARBA00022777"/>
    </source>
</evidence>
<dbReference type="SUPFAM" id="SSF51206">
    <property type="entry name" value="cAMP-binding domain-like"/>
    <property type="match status" value="2"/>
</dbReference>
<evidence type="ECO:0000256" key="11">
    <source>
        <dbReference type="PIRSR" id="PIRSR000548-1"/>
    </source>
</evidence>
<dbReference type="GO" id="GO:0005524">
    <property type="term" value="F:ATP binding"/>
    <property type="evidence" value="ECO:0007669"/>
    <property type="project" value="UniProtKB-KW"/>
</dbReference>
<dbReference type="Gene3D" id="1.20.5.170">
    <property type="match status" value="1"/>
</dbReference>
<evidence type="ECO:0000256" key="5">
    <source>
        <dbReference type="ARBA" id="ARBA00022679"/>
    </source>
</evidence>
<dbReference type="FunFam" id="2.60.120.10:FF:000035">
    <property type="entry name" value="cGMP-dependent protein kinase"/>
    <property type="match status" value="1"/>
</dbReference>
<dbReference type="RefSeq" id="XP_022835155.1">
    <property type="nucleotide sequence ID" value="XM_022979387.1"/>
</dbReference>
<keyword evidence="8" id="KW-0418">Kinase</keyword>
<dbReference type="GO" id="GO:0005952">
    <property type="term" value="C:cAMP-dependent protein kinase complex"/>
    <property type="evidence" value="ECO:0007669"/>
    <property type="project" value="InterPro"/>
</dbReference>
<accession>A0A9J7J1E2</accession>
<dbReference type="GO" id="GO:0030552">
    <property type="term" value="F:cAMP binding"/>
    <property type="evidence" value="ECO:0007669"/>
    <property type="project" value="UniProtKB-KW"/>
</dbReference>
<evidence type="ECO:0000256" key="4">
    <source>
        <dbReference type="ARBA" id="ARBA00022566"/>
    </source>
</evidence>
<dbReference type="PROSITE" id="PS50042">
    <property type="entry name" value="CNMP_BINDING_3"/>
    <property type="match status" value="2"/>
</dbReference>
<feature type="binding site" evidence="11">
    <location>
        <position position="229"/>
    </location>
    <ligand>
        <name>3',5'-cyclic AMP</name>
        <dbReference type="ChEBI" id="CHEBI:58165"/>
        <label>1</label>
    </ligand>
</feature>
<dbReference type="PANTHER" id="PTHR24353">
    <property type="entry name" value="CYCLIC NUCLEOTIDE-DEPENDENT PROTEIN KINASE"/>
    <property type="match status" value="1"/>
</dbReference>
<dbReference type="InterPro" id="IPR018490">
    <property type="entry name" value="cNMP-bd_dom_sf"/>
</dbReference>
<dbReference type="InterPro" id="IPR014710">
    <property type="entry name" value="RmlC-like_jellyroll"/>
</dbReference>
<gene>
    <name evidence="14" type="primary">LOC111362670</name>
</gene>
<dbReference type="GO" id="GO:0008603">
    <property type="term" value="F:cAMP-dependent protein kinase regulator activity"/>
    <property type="evidence" value="ECO:0007669"/>
    <property type="project" value="InterPro"/>
</dbReference>
<evidence type="ECO:0000256" key="3">
    <source>
        <dbReference type="ARBA" id="ARBA00022553"/>
    </source>
</evidence>
<dbReference type="PANTHER" id="PTHR24353:SF111">
    <property type="match status" value="1"/>
</dbReference>
<dbReference type="GO" id="GO:0004692">
    <property type="term" value="F:cGMP-dependent protein kinase activity"/>
    <property type="evidence" value="ECO:0007669"/>
    <property type="project" value="InterPro"/>
</dbReference>
<keyword evidence="3" id="KW-0597">Phosphoprotein</keyword>
<evidence type="ECO:0000256" key="6">
    <source>
        <dbReference type="ARBA" id="ARBA00022737"/>
    </source>
</evidence>
<dbReference type="InterPro" id="IPR002374">
    <property type="entry name" value="cGMP_dep_kinase"/>
</dbReference>
<evidence type="ECO:0000256" key="9">
    <source>
        <dbReference type="ARBA" id="ARBA00022840"/>
    </source>
</evidence>
<evidence type="ECO:0000256" key="7">
    <source>
        <dbReference type="ARBA" id="ARBA00022741"/>
    </source>
</evidence>
<feature type="binding site" evidence="11">
    <location>
        <position position="344"/>
    </location>
    <ligand>
        <name>3',5'-cyclic AMP</name>
        <dbReference type="ChEBI" id="CHEBI:58165"/>
        <label>2</label>
    </ligand>
</feature>
<dbReference type="Gene3D" id="2.60.120.10">
    <property type="entry name" value="Jelly Rolls"/>
    <property type="match status" value="2"/>
</dbReference>
<keyword evidence="7 11" id="KW-0547">Nucleotide-binding</keyword>
<dbReference type="Pfam" id="PF00027">
    <property type="entry name" value="cNMP_binding"/>
    <property type="match status" value="2"/>
</dbReference>
<dbReference type="InterPro" id="IPR018488">
    <property type="entry name" value="cNMP-bd_CS"/>
</dbReference>
<keyword evidence="9" id="KW-0067">ATP-binding</keyword>
<sequence>MAQTHTKQCQMDHNYKLEKKYLEMKRLVLEKTEELKRRDKIIALLEHEIDEKDGTIRYLKNEIDKFRQVVKPLTRQLIDNRRNGLESEEDCFVMKTPGIENTRVYHVGEPRLKRTAISAEPLSSLAQGYEMKLVKIPKIQKSRELIKSAILDNDFMKNLEMTQIREIVDCMYPVEYAAGSLIIKEGDVGSIVYVMEEGRVEVSRENKYLSTMAPGKVFGELAILYNCKRTATIKAATDCRLWAIERQCFQTIMMRTGLIRQAEYTDFLKSVPIFKDLPEDTLIKISDVLEETHYQNGDYIIRQGARGDTFFIISKGQVKVTQKPPNSNDEKFIRTLTKGDFFGEKALQG</sequence>
<dbReference type="InterPro" id="IPR000595">
    <property type="entry name" value="cNMP-bd_dom"/>
</dbReference>
<organism evidence="13 14">
    <name type="scientific">Spodoptera litura</name>
    <name type="common">Asian cotton leafworm</name>
    <dbReference type="NCBI Taxonomy" id="69820"/>
    <lineage>
        <taxon>Eukaryota</taxon>
        <taxon>Metazoa</taxon>
        <taxon>Ecdysozoa</taxon>
        <taxon>Arthropoda</taxon>
        <taxon>Hexapoda</taxon>
        <taxon>Insecta</taxon>
        <taxon>Pterygota</taxon>
        <taxon>Neoptera</taxon>
        <taxon>Endopterygota</taxon>
        <taxon>Lepidoptera</taxon>
        <taxon>Glossata</taxon>
        <taxon>Ditrysia</taxon>
        <taxon>Noctuoidea</taxon>
        <taxon>Noctuidae</taxon>
        <taxon>Amphipyrinae</taxon>
        <taxon>Spodoptera</taxon>
    </lineage>
</organism>
<keyword evidence="13" id="KW-1185">Reference proteome</keyword>
<proteinExistence type="inferred from homology"/>
<evidence type="ECO:0000256" key="1">
    <source>
        <dbReference type="ARBA" id="ARBA00005753"/>
    </source>
</evidence>
<dbReference type="SMART" id="SM00100">
    <property type="entry name" value="cNMP"/>
    <property type="match status" value="2"/>
</dbReference>
<dbReference type="Proteomes" id="UP000301870">
    <property type="component" value="Unplaced"/>
</dbReference>
<protein>
    <submittedName>
        <fullName evidence="14">cGMP-dependent protein kinase, isozyme 2 forms cD4/T1/T3A/T3B-like isoform X2</fullName>
    </submittedName>
</protein>
<keyword evidence="5" id="KW-0808">Transferase</keyword>
<dbReference type="PRINTS" id="PR00104">
    <property type="entry name" value="CGMPKINASE"/>
</dbReference>
<feature type="domain" description="Cyclic nucleotide-binding" evidence="12">
    <location>
        <begin position="273"/>
        <end position="349"/>
    </location>
</feature>
<evidence type="ECO:0000313" key="13">
    <source>
        <dbReference type="Proteomes" id="UP000301870"/>
    </source>
</evidence>
<comment type="similarity">
    <text evidence="1">Belongs to the cAMP-dependent kinase regulatory chain family.</text>
</comment>
<keyword evidence="4 11" id="KW-0116">cAMP-binding</keyword>
<dbReference type="PIRSF" id="PIRSF000548">
    <property type="entry name" value="PK_regulatory"/>
    <property type="match status" value="1"/>
</dbReference>
<evidence type="ECO:0000313" key="14">
    <source>
        <dbReference type="RefSeq" id="XP_022835155.1"/>
    </source>
</evidence>
<dbReference type="AlphaFoldDB" id="A0A9J7J1E2"/>
<dbReference type="CDD" id="cd12086">
    <property type="entry name" value="DD_cGKI-beta"/>
    <property type="match status" value="1"/>
</dbReference>
<feature type="binding site" evidence="11">
    <location>
        <position position="220"/>
    </location>
    <ligand>
        <name>3',5'-cyclic AMP</name>
        <dbReference type="ChEBI" id="CHEBI:58165"/>
        <label>1</label>
    </ligand>
</feature>
<keyword evidence="2" id="KW-0723">Serine/threonine-protein kinase</keyword>
<dbReference type="GeneID" id="111362670"/>
<dbReference type="CDD" id="cd00038">
    <property type="entry name" value="CAP_ED"/>
    <property type="match status" value="2"/>
</dbReference>
<evidence type="ECO:0000259" key="12">
    <source>
        <dbReference type="PROSITE" id="PS50042"/>
    </source>
</evidence>
<keyword evidence="10 11" id="KW-0114">cAMP</keyword>